<dbReference type="InterPro" id="IPR001763">
    <property type="entry name" value="Rhodanese-like_dom"/>
</dbReference>
<comment type="caution">
    <text evidence="3">The sequence shown here is derived from an EMBL/GenBank/DDBJ whole genome shotgun (WGS) entry which is preliminary data.</text>
</comment>
<evidence type="ECO:0000313" key="3">
    <source>
        <dbReference type="EMBL" id="OJI95565.1"/>
    </source>
</evidence>
<evidence type="ECO:0000259" key="2">
    <source>
        <dbReference type="PROSITE" id="PS50206"/>
    </source>
</evidence>
<dbReference type="PROSITE" id="PS50206">
    <property type="entry name" value="RHODANESE_3"/>
    <property type="match status" value="1"/>
</dbReference>
<gene>
    <name evidence="3" type="ORF">PFRI_01970</name>
</gene>
<dbReference type="SUPFAM" id="SSF52821">
    <property type="entry name" value="Rhodanese/Cell cycle control phosphatase"/>
    <property type="match status" value="1"/>
</dbReference>
<dbReference type="Pfam" id="PF00581">
    <property type="entry name" value="Rhodanese"/>
    <property type="match status" value="1"/>
</dbReference>
<dbReference type="RefSeq" id="WP_072628902.1">
    <property type="nucleotide sequence ID" value="NZ_MLCB01000015.1"/>
</dbReference>
<dbReference type="Gene3D" id="3.40.250.10">
    <property type="entry name" value="Rhodanese-like domain"/>
    <property type="match status" value="1"/>
</dbReference>
<accession>A0A1L9P204</accession>
<proteinExistence type="predicted"/>
<feature type="chain" id="PRO_5012115000" evidence="1">
    <location>
        <begin position="21"/>
        <end position="136"/>
    </location>
</feature>
<feature type="domain" description="Rhodanese" evidence="2">
    <location>
        <begin position="34"/>
        <end position="134"/>
    </location>
</feature>
<keyword evidence="4" id="KW-1185">Reference proteome</keyword>
<evidence type="ECO:0000313" key="4">
    <source>
        <dbReference type="Proteomes" id="UP000184514"/>
    </source>
</evidence>
<dbReference type="OrthoDB" id="9812109at2"/>
<dbReference type="STRING" id="696762.PFRI_01970"/>
<dbReference type="CDD" id="cd00158">
    <property type="entry name" value="RHOD"/>
    <property type="match status" value="1"/>
</dbReference>
<dbReference type="InterPro" id="IPR036873">
    <property type="entry name" value="Rhodanese-like_dom_sf"/>
</dbReference>
<dbReference type="AlphaFoldDB" id="A0A1L9P204"/>
<reference evidence="3 4" key="1">
    <citation type="submission" date="2016-10" db="EMBL/GenBank/DDBJ databases">
        <title>Genome sequence of Planktotalea frisia SH6-1.</title>
        <authorList>
            <person name="Poehlein A."/>
            <person name="Bakenhus I."/>
            <person name="Voget S."/>
            <person name="Brinkhoff T."/>
            <person name="Simon M."/>
        </authorList>
    </citation>
    <scope>NUCLEOTIDE SEQUENCE [LARGE SCALE GENOMIC DNA]</scope>
    <source>
        <strain evidence="3 4">SH6-1</strain>
    </source>
</reference>
<keyword evidence="1" id="KW-0732">Signal</keyword>
<name>A0A1L9P204_9RHOB</name>
<dbReference type="EMBL" id="MLCB01000015">
    <property type="protein sequence ID" value="OJI95565.1"/>
    <property type="molecule type" value="Genomic_DNA"/>
</dbReference>
<protein>
    <submittedName>
        <fullName evidence="3">Molybdopterin biosynthesis protein MoeB</fullName>
    </submittedName>
</protein>
<evidence type="ECO:0000256" key="1">
    <source>
        <dbReference type="SAM" id="SignalP"/>
    </source>
</evidence>
<sequence>MIRILIFSFIIAVFAGHASAAPRIISAPEAANAVNSDMILIDIRSPGEWAETGVAEGAVALTMHSPDFPRKISAVLKGQHGKSIALICATGGRTGYVVSLLSKDGFKGVIDVSEGMVGNELGPGWIARGLPLVSAN</sequence>
<feature type="signal peptide" evidence="1">
    <location>
        <begin position="1"/>
        <end position="20"/>
    </location>
</feature>
<organism evidence="3 4">
    <name type="scientific">Planktotalea frisia</name>
    <dbReference type="NCBI Taxonomy" id="696762"/>
    <lineage>
        <taxon>Bacteria</taxon>
        <taxon>Pseudomonadati</taxon>
        <taxon>Pseudomonadota</taxon>
        <taxon>Alphaproteobacteria</taxon>
        <taxon>Rhodobacterales</taxon>
        <taxon>Paracoccaceae</taxon>
        <taxon>Planktotalea</taxon>
    </lineage>
</organism>
<dbReference type="Proteomes" id="UP000184514">
    <property type="component" value="Unassembled WGS sequence"/>
</dbReference>